<dbReference type="SUPFAM" id="SSF53218">
    <property type="entry name" value="Molybdenum cofactor biosynthesis proteins"/>
    <property type="match status" value="1"/>
</dbReference>
<dbReference type="Gene3D" id="3.90.950.20">
    <property type="entry name" value="CinA-like"/>
    <property type="match status" value="1"/>
</dbReference>
<dbReference type="InterPro" id="IPR008135">
    <property type="entry name" value="Competence-induced_CinA"/>
</dbReference>
<dbReference type="Gene3D" id="3.40.980.10">
    <property type="entry name" value="MoaB/Mog-like domain"/>
    <property type="match status" value="1"/>
</dbReference>
<dbReference type="Pfam" id="PF00994">
    <property type="entry name" value="MoCF_biosynth"/>
    <property type="match status" value="1"/>
</dbReference>
<dbReference type="SUPFAM" id="SSF142433">
    <property type="entry name" value="CinA-like"/>
    <property type="match status" value="1"/>
</dbReference>
<dbReference type="CDD" id="cd00885">
    <property type="entry name" value="cinA"/>
    <property type="match status" value="1"/>
</dbReference>
<evidence type="ECO:0000256" key="1">
    <source>
        <dbReference type="HAMAP-Rule" id="MF_00226"/>
    </source>
</evidence>
<dbReference type="PIRSF" id="PIRSF006728">
    <property type="entry name" value="CinA"/>
    <property type="match status" value="1"/>
</dbReference>
<dbReference type="Gene3D" id="3.30.70.2860">
    <property type="match status" value="1"/>
</dbReference>
<evidence type="ECO:0000259" key="2">
    <source>
        <dbReference type="SMART" id="SM00852"/>
    </source>
</evidence>
<organism evidence="3 4">
    <name type="scientific">Fodinibius salicampi</name>
    <dbReference type="NCBI Taxonomy" id="1920655"/>
    <lineage>
        <taxon>Bacteria</taxon>
        <taxon>Pseudomonadati</taxon>
        <taxon>Balneolota</taxon>
        <taxon>Balneolia</taxon>
        <taxon>Balneolales</taxon>
        <taxon>Balneolaceae</taxon>
        <taxon>Fodinibius</taxon>
    </lineage>
</organism>
<dbReference type="NCBIfam" id="TIGR00200">
    <property type="entry name" value="cinA_nterm"/>
    <property type="match status" value="1"/>
</dbReference>
<dbReference type="Pfam" id="PF02464">
    <property type="entry name" value="CinA"/>
    <property type="match status" value="1"/>
</dbReference>
<dbReference type="NCBIfam" id="TIGR00199">
    <property type="entry name" value="PncC_domain"/>
    <property type="match status" value="1"/>
</dbReference>
<dbReference type="InterPro" id="IPR001453">
    <property type="entry name" value="MoaB/Mog_dom"/>
</dbReference>
<dbReference type="EMBL" id="JAJNDC010000001">
    <property type="protein sequence ID" value="MCW9711988.1"/>
    <property type="molecule type" value="Genomic_DNA"/>
</dbReference>
<gene>
    <name evidence="3" type="ORF">LQ318_03640</name>
</gene>
<dbReference type="NCBIfam" id="NF001813">
    <property type="entry name" value="PRK00549.1"/>
    <property type="match status" value="1"/>
</dbReference>
<dbReference type="InterPro" id="IPR008136">
    <property type="entry name" value="CinA_C"/>
</dbReference>
<sequence length="428" mass="47081">MQCWIISIGDELLIGDTINTNASWMAQLLSEYGVEVERIVTLKDDLSVLKETISDALDSVDLVISTGGLGPTHDDVTKTAVTDLFDTELIVHEPTLSFIKKTFKKRNIPFSKSNHLQAKVPADSEVLFNEQGTAPGLWLEKNNSILVVLPGVPYEMKHLMQKKVLPKLRKLLNGNVVRKARYLLTSGIGESTLSDEVVGDLSSYFNENISVAYLPSTQGTRIRVRARGSSEEDVENKMRPVIEHLKKSAGEYIVGEGKDLHLAKVLGELMTEKNLTMATAESCTGGLLGSKVTDIPGSSRYMKGGIIAYANEVKVKELDVEAEDLQKYGAVSKVVALQMAKGIAQKMGADIGVSTTGIAGPEGGTREKPVGTVWIGFWNRDQHFAIKGEFTKDRWVNKERSVFVALEMVRRILLNISEMPYGLQKQTV</sequence>
<comment type="similarity">
    <text evidence="1">Belongs to the CinA family.</text>
</comment>
<comment type="caution">
    <text evidence="3">The sequence shown here is derived from an EMBL/GenBank/DDBJ whole genome shotgun (WGS) entry which is preliminary data.</text>
</comment>
<protein>
    <recommendedName>
        <fullName evidence="1">CinA-like protein</fullName>
    </recommendedName>
</protein>
<dbReference type="RefSeq" id="WP_265787610.1">
    <property type="nucleotide sequence ID" value="NZ_BAABRS010000001.1"/>
</dbReference>
<dbReference type="Proteomes" id="UP001207337">
    <property type="component" value="Unassembled WGS sequence"/>
</dbReference>
<accession>A0ABT3PVX7</accession>
<dbReference type="InterPro" id="IPR036653">
    <property type="entry name" value="CinA-like_C"/>
</dbReference>
<dbReference type="HAMAP" id="MF_00226_B">
    <property type="entry name" value="CinA_B"/>
    <property type="match status" value="1"/>
</dbReference>
<dbReference type="SMART" id="SM00852">
    <property type="entry name" value="MoCF_biosynth"/>
    <property type="match status" value="1"/>
</dbReference>
<dbReference type="PANTHER" id="PTHR13939">
    <property type="entry name" value="NICOTINAMIDE-NUCLEOTIDE AMIDOHYDROLASE PNCC"/>
    <property type="match status" value="1"/>
</dbReference>
<name>A0ABT3PVX7_9BACT</name>
<dbReference type="InterPro" id="IPR036425">
    <property type="entry name" value="MoaB/Mog-like_dom_sf"/>
</dbReference>
<reference evidence="3 4" key="1">
    <citation type="submission" date="2021-11" db="EMBL/GenBank/DDBJ databases">
        <title>Aliifidinibius sp. nov., a new bacterium isolated from saline soil.</title>
        <authorList>
            <person name="Galisteo C."/>
            <person name="De La Haba R."/>
            <person name="Sanchez-Porro C."/>
            <person name="Ventosa A."/>
        </authorList>
    </citation>
    <scope>NUCLEOTIDE SEQUENCE [LARGE SCALE GENOMIC DNA]</scope>
    <source>
        <strain evidence="3 4">KACC 190600</strain>
    </source>
</reference>
<dbReference type="InterPro" id="IPR050101">
    <property type="entry name" value="CinA"/>
</dbReference>
<keyword evidence="4" id="KW-1185">Reference proteome</keyword>
<evidence type="ECO:0000313" key="4">
    <source>
        <dbReference type="Proteomes" id="UP001207337"/>
    </source>
</evidence>
<feature type="domain" description="MoaB/Mog" evidence="2">
    <location>
        <begin position="4"/>
        <end position="170"/>
    </location>
</feature>
<proteinExistence type="inferred from homology"/>
<dbReference type="PANTHER" id="PTHR13939:SF0">
    <property type="entry name" value="NMN AMIDOHYDROLASE-LIKE PROTEIN YFAY"/>
    <property type="match status" value="1"/>
</dbReference>
<dbReference type="NCBIfam" id="TIGR00177">
    <property type="entry name" value="molyb_syn"/>
    <property type="match status" value="1"/>
</dbReference>
<evidence type="ECO:0000313" key="3">
    <source>
        <dbReference type="EMBL" id="MCW9711988.1"/>
    </source>
</evidence>
<dbReference type="InterPro" id="IPR041424">
    <property type="entry name" value="CinA_KH"/>
</dbReference>
<dbReference type="Pfam" id="PF18146">
    <property type="entry name" value="CinA_KH"/>
    <property type="match status" value="1"/>
</dbReference>